<feature type="region of interest" description="Disordered" evidence="1">
    <location>
        <begin position="1"/>
        <end position="26"/>
    </location>
</feature>
<sequence length="328" mass="36565">MGRPRKRRREDVQPEEAPEGQPEPNSIIDAFIMPTFGDSGLIPNTDLTADLSGFQDVPVNNTFSNSIMPPTYVESFGPVPTYETSSGMDPIDPLLWDPPPTDSDLTSQTNSTPSHQSTGPCSCLSLNYLALSDLQALTNFAFPAVIPRIRPALQTASTMIQCTQCPMESFTAIQNMQSLTALLTAIAERFHKVLAGIDAEAARLEQRHEKKAFRVGDNNPENSHLHTGTPDCPMGYDLNLDPQDWKKLAKQMLRTEVVGGGQNPMPLLGLVEELEKRQHRWHTDPSMDTEERKKLFGAENMCKNKGDEAMCLRMIGHIRNMVEQMKWD</sequence>
<keyword evidence="3" id="KW-1185">Reference proteome</keyword>
<dbReference type="EMBL" id="JAKJXO020000003">
    <property type="protein sequence ID" value="KAL1607882.1"/>
    <property type="molecule type" value="Genomic_DNA"/>
</dbReference>
<gene>
    <name evidence="2" type="ORF">SLS60_002820</name>
</gene>
<protein>
    <submittedName>
        <fullName evidence="2">Uncharacterized protein</fullName>
    </submittedName>
</protein>
<name>A0ABR3RU64_9PLEO</name>
<accession>A0ABR3RU64</accession>
<feature type="region of interest" description="Disordered" evidence="1">
    <location>
        <begin position="78"/>
        <end position="117"/>
    </location>
</feature>
<proteinExistence type="predicted"/>
<evidence type="ECO:0000313" key="3">
    <source>
        <dbReference type="Proteomes" id="UP001521785"/>
    </source>
</evidence>
<evidence type="ECO:0000256" key="1">
    <source>
        <dbReference type="SAM" id="MobiDB-lite"/>
    </source>
</evidence>
<comment type="caution">
    <text evidence="2">The sequence shown here is derived from an EMBL/GenBank/DDBJ whole genome shotgun (WGS) entry which is preliminary data.</text>
</comment>
<organism evidence="2 3">
    <name type="scientific">Paraconiothyrium brasiliense</name>
    <dbReference type="NCBI Taxonomy" id="300254"/>
    <lineage>
        <taxon>Eukaryota</taxon>
        <taxon>Fungi</taxon>
        <taxon>Dikarya</taxon>
        <taxon>Ascomycota</taxon>
        <taxon>Pezizomycotina</taxon>
        <taxon>Dothideomycetes</taxon>
        <taxon>Pleosporomycetidae</taxon>
        <taxon>Pleosporales</taxon>
        <taxon>Massarineae</taxon>
        <taxon>Didymosphaeriaceae</taxon>
        <taxon>Paraconiothyrium</taxon>
    </lineage>
</organism>
<evidence type="ECO:0000313" key="2">
    <source>
        <dbReference type="EMBL" id="KAL1607882.1"/>
    </source>
</evidence>
<reference evidence="2 3" key="1">
    <citation type="submission" date="2024-02" db="EMBL/GenBank/DDBJ databases">
        <title>De novo assembly and annotation of 12 fungi associated with fruit tree decline syndrome in Ontario, Canada.</title>
        <authorList>
            <person name="Sulman M."/>
            <person name="Ellouze W."/>
            <person name="Ilyukhin E."/>
        </authorList>
    </citation>
    <scope>NUCLEOTIDE SEQUENCE [LARGE SCALE GENOMIC DNA]</scope>
    <source>
        <strain evidence="2 3">M42-189</strain>
    </source>
</reference>
<feature type="compositionally biased region" description="Polar residues" evidence="1">
    <location>
        <begin position="106"/>
        <end position="117"/>
    </location>
</feature>
<dbReference type="Proteomes" id="UP001521785">
    <property type="component" value="Unassembled WGS sequence"/>
</dbReference>